<dbReference type="SUPFAM" id="SSF53474">
    <property type="entry name" value="alpha/beta-Hydrolases"/>
    <property type="match status" value="1"/>
</dbReference>
<keyword evidence="5 12" id="KW-0732">Signal</keyword>
<feature type="compositionally biased region" description="Polar residues" evidence="11">
    <location>
        <begin position="243"/>
        <end position="252"/>
    </location>
</feature>
<dbReference type="PROSITE" id="PS51763">
    <property type="entry name" value="CBM10"/>
    <property type="match status" value="1"/>
</dbReference>
<comment type="caution">
    <text evidence="14">The sequence shown here is derived from an EMBL/GenBank/DDBJ whole genome shotgun (WGS) entry which is preliminary data.</text>
</comment>
<evidence type="ECO:0000256" key="6">
    <source>
        <dbReference type="ARBA" id="ARBA00022737"/>
    </source>
</evidence>
<evidence type="ECO:0000256" key="8">
    <source>
        <dbReference type="ARBA" id="ARBA00023277"/>
    </source>
</evidence>
<evidence type="ECO:0000256" key="9">
    <source>
        <dbReference type="ARBA" id="ARBA00023326"/>
    </source>
</evidence>
<sequence length="517" mass="58324">MKFITALTAITALVANVSAQKEDCFSLKLGYRCCERSKVVYSDADGLWGVENGQWCGIGKDLKKRQWWGNWNPWGQNNNNNNQQWAANPWDQNNNNNNNQWNQWGQNNNQGGNPWDQNNNNNNQWNQWGQNNNQGGNPWEQNNNNNNNQWGQNFNQGNPWEQNNNNNNNNQGGNPWEQNNNNNNNNQGGNPWEQNNNNNNNQGGNPWEQNNNNNNNQGGNSWEQNNNQQNNIQPDNNNTTNNAPAQGGSSSYPYPLKNSPVPSKGCGKNPSLNGQFDFKWSGGSRKVLIDIPENYDSSKPYRLVFGMQCMGGSAANVRSEGYYGLKPLDTGKTTIFVAPEGNGQQLPWGEADYKLFDELLEKLKGDLCIDESRVFSTGFSYGSMFSNGLSWNHQKVLRGVAVYETAERNIYLPQHTGDGIGWMGVLGFDDGLCTPEMGRHARDIILEHNSQGGKAVQEKAEEAQPNGPHKCYDYKTVDEKFPVRWCTQSGGHIWDHKDQGSGQSWVPQATWEFINKF</sequence>
<organism evidence="14 15">
    <name type="scientific">Piromyces finnis</name>
    <dbReference type="NCBI Taxonomy" id="1754191"/>
    <lineage>
        <taxon>Eukaryota</taxon>
        <taxon>Fungi</taxon>
        <taxon>Fungi incertae sedis</taxon>
        <taxon>Chytridiomycota</taxon>
        <taxon>Chytridiomycota incertae sedis</taxon>
        <taxon>Neocallimastigomycetes</taxon>
        <taxon>Neocallimastigales</taxon>
        <taxon>Neocallimastigaceae</taxon>
        <taxon>Piromyces</taxon>
    </lineage>
</organism>
<evidence type="ECO:0000256" key="1">
    <source>
        <dbReference type="ARBA" id="ARBA00004613"/>
    </source>
</evidence>
<dbReference type="PANTHER" id="PTHR38050">
    <property type="match status" value="1"/>
</dbReference>
<evidence type="ECO:0000256" key="4">
    <source>
        <dbReference type="ARBA" id="ARBA00022651"/>
    </source>
</evidence>
<name>A0A1Y1VJR2_9FUNG</name>
<dbReference type="PANTHER" id="PTHR38050:SF2">
    <property type="entry name" value="FERULOYL ESTERASE C-RELATED"/>
    <property type="match status" value="1"/>
</dbReference>
<keyword evidence="4" id="KW-0858">Xylan degradation</keyword>
<evidence type="ECO:0000256" key="10">
    <source>
        <dbReference type="ARBA" id="ARBA00034075"/>
    </source>
</evidence>
<dbReference type="InterPro" id="IPR009034">
    <property type="entry name" value="Dockerin_dom_fun_sf"/>
</dbReference>
<dbReference type="AlphaFoldDB" id="A0A1Y1VJR2"/>
<evidence type="ECO:0000256" key="7">
    <source>
        <dbReference type="ARBA" id="ARBA00022801"/>
    </source>
</evidence>
<feature type="domain" description="CBM10" evidence="13">
    <location>
        <begin position="23"/>
        <end position="59"/>
    </location>
</feature>
<dbReference type="Gene3D" id="3.90.1220.10">
    <property type="entry name" value="Cellulose docking domain, dockering"/>
    <property type="match status" value="1"/>
</dbReference>
<dbReference type="SUPFAM" id="SSF64571">
    <property type="entry name" value="Cellulose docking domain, dockering"/>
    <property type="match status" value="1"/>
</dbReference>
<evidence type="ECO:0000313" key="15">
    <source>
        <dbReference type="Proteomes" id="UP000193719"/>
    </source>
</evidence>
<proteinExistence type="predicted"/>
<dbReference type="Gene3D" id="3.40.50.1820">
    <property type="entry name" value="alpha/beta hydrolase"/>
    <property type="match status" value="1"/>
</dbReference>
<keyword evidence="9" id="KW-0624">Polysaccharide degradation</keyword>
<evidence type="ECO:0000256" key="5">
    <source>
        <dbReference type="ARBA" id="ARBA00022729"/>
    </source>
</evidence>
<keyword evidence="6" id="KW-0677">Repeat</keyword>
<accession>A0A1Y1VJR2</accession>
<evidence type="ECO:0000256" key="2">
    <source>
        <dbReference type="ARBA" id="ARBA00013091"/>
    </source>
</evidence>
<feature type="signal peptide" evidence="12">
    <location>
        <begin position="1"/>
        <end position="19"/>
    </location>
</feature>
<keyword evidence="8" id="KW-0119">Carbohydrate metabolism</keyword>
<dbReference type="GO" id="GO:0005576">
    <property type="term" value="C:extracellular region"/>
    <property type="evidence" value="ECO:0007669"/>
    <property type="project" value="UniProtKB-SubCell"/>
</dbReference>
<evidence type="ECO:0000256" key="11">
    <source>
        <dbReference type="SAM" id="MobiDB-lite"/>
    </source>
</evidence>
<reference evidence="14 15" key="1">
    <citation type="submission" date="2016-08" db="EMBL/GenBank/DDBJ databases">
        <title>Genomes of anaerobic fungi encode conserved fungal cellulosomes for biomass hydrolysis.</title>
        <authorList>
            <consortium name="DOE Joint Genome Institute"/>
            <person name="Haitjema C.H."/>
            <person name="Gilmore S.P."/>
            <person name="Henske J.K."/>
            <person name="Solomon K.V."/>
            <person name="De Groot R."/>
            <person name="Kuo A."/>
            <person name="Mondo S.J."/>
            <person name="Salamov A.A."/>
            <person name="Labutti K."/>
            <person name="Zhao Z."/>
            <person name="Chiniquy J."/>
            <person name="Barry K."/>
            <person name="Brewer H.M."/>
            <person name="Purvine S.O."/>
            <person name="Wright A.T."/>
            <person name="Boxma B."/>
            <person name="Van Alen T."/>
            <person name="Hackstein J.H."/>
            <person name="Baker S.E."/>
            <person name="Grigoriev I.V."/>
            <person name="O'Malley M.A."/>
        </authorList>
    </citation>
    <scope>NUCLEOTIDE SEQUENCE [LARGE SCALE GENOMIC DNA]</scope>
    <source>
        <strain evidence="15">finn</strain>
    </source>
</reference>
<dbReference type="GO" id="GO:0030600">
    <property type="term" value="F:feruloyl esterase activity"/>
    <property type="evidence" value="ECO:0007669"/>
    <property type="project" value="UniProtKB-EC"/>
</dbReference>
<feature type="compositionally biased region" description="Low complexity" evidence="11">
    <location>
        <begin position="71"/>
        <end position="242"/>
    </location>
</feature>
<feature type="chain" id="PRO_5012214751" description="feruloyl esterase" evidence="12">
    <location>
        <begin position="20"/>
        <end position="517"/>
    </location>
</feature>
<feature type="region of interest" description="Disordered" evidence="11">
    <location>
        <begin position="71"/>
        <end position="270"/>
    </location>
</feature>
<dbReference type="STRING" id="1754191.A0A1Y1VJR2"/>
<evidence type="ECO:0000313" key="14">
    <source>
        <dbReference type="EMBL" id="ORX57735.1"/>
    </source>
</evidence>
<dbReference type="Proteomes" id="UP000193719">
    <property type="component" value="Unassembled WGS sequence"/>
</dbReference>
<protein>
    <recommendedName>
        <fullName evidence="2">feruloyl esterase</fullName>
        <ecNumber evidence="2">3.1.1.73</ecNumber>
    </recommendedName>
</protein>
<dbReference type="OrthoDB" id="424610at2759"/>
<evidence type="ECO:0000256" key="3">
    <source>
        <dbReference type="ARBA" id="ARBA00022525"/>
    </source>
</evidence>
<gene>
    <name evidence="14" type="ORF">BCR36DRAFT_580299</name>
</gene>
<reference evidence="14 15" key="2">
    <citation type="submission" date="2016-08" db="EMBL/GenBank/DDBJ databases">
        <title>Pervasive Adenine N6-methylation of Active Genes in Fungi.</title>
        <authorList>
            <consortium name="DOE Joint Genome Institute"/>
            <person name="Mondo S.J."/>
            <person name="Dannebaum R.O."/>
            <person name="Kuo R.C."/>
            <person name="Labutti K."/>
            <person name="Haridas S."/>
            <person name="Kuo A."/>
            <person name="Salamov A."/>
            <person name="Ahrendt S.R."/>
            <person name="Lipzen A."/>
            <person name="Sullivan W."/>
            <person name="Andreopoulos W.B."/>
            <person name="Clum A."/>
            <person name="Lindquist E."/>
            <person name="Daum C."/>
            <person name="Ramamoorthy G.K."/>
            <person name="Gryganskyi A."/>
            <person name="Culley D."/>
            <person name="Magnuson J.K."/>
            <person name="James T.Y."/>
            <person name="O'Malley M.A."/>
            <person name="Stajich J.E."/>
            <person name="Spatafora J.W."/>
            <person name="Visel A."/>
            <person name="Grigoriev I.V."/>
        </authorList>
    </citation>
    <scope>NUCLEOTIDE SEQUENCE [LARGE SCALE GENOMIC DNA]</scope>
    <source>
        <strain evidence="15">finn</strain>
    </source>
</reference>
<evidence type="ECO:0000256" key="12">
    <source>
        <dbReference type="SAM" id="SignalP"/>
    </source>
</evidence>
<dbReference type="GO" id="GO:0045493">
    <property type="term" value="P:xylan catabolic process"/>
    <property type="evidence" value="ECO:0007669"/>
    <property type="project" value="UniProtKB-KW"/>
</dbReference>
<dbReference type="InterPro" id="IPR043595">
    <property type="entry name" value="FaeB/C/D"/>
</dbReference>
<dbReference type="EC" id="3.1.1.73" evidence="2"/>
<keyword evidence="3" id="KW-0964">Secreted</keyword>
<evidence type="ECO:0000259" key="13">
    <source>
        <dbReference type="PROSITE" id="PS51763"/>
    </source>
</evidence>
<dbReference type="InterPro" id="IPR029058">
    <property type="entry name" value="AB_hydrolase_fold"/>
</dbReference>
<dbReference type="InterPro" id="IPR002883">
    <property type="entry name" value="CBM10/Dockerin_dom"/>
</dbReference>
<keyword evidence="7" id="KW-0378">Hydrolase</keyword>
<comment type="subcellular location">
    <subcellularLocation>
        <location evidence="1">Secreted</location>
    </subcellularLocation>
</comment>
<keyword evidence="15" id="KW-1185">Reference proteome</keyword>
<dbReference type="EMBL" id="MCFH01000005">
    <property type="protein sequence ID" value="ORX57735.1"/>
    <property type="molecule type" value="Genomic_DNA"/>
</dbReference>
<comment type="catalytic activity">
    <reaction evidence="10">
        <text>feruloyl-polysaccharide + H2O = ferulate + polysaccharide.</text>
        <dbReference type="EC" id="3.1.1.73"/>
    </reaction>
</comment>